<organism evidence="1 2">
    <name type="scientific">Caballeronia cordobensis</name>
    <name type="common">Burkholderia cordobensis</name>
    <dbReference type="NCBI Taxonomy" id="1353886"/>
    <lineage>
        <taxon>Bacteria</taxon>
        <taxon>Pseudomonadati</taxon>
        <taxon>Pseudomonadota</taxon>
        <taxon>Betaproteobacteria</taxon>
        <taxon>Burkholderiales</taxon>
        <taxon>Burkholderiaceae</taxon>
        <taxon>Caballeronia</taxon>
    </lineage>
</organism>
<dbReference type="EMBL" id="FCNY02000008">
    <property type="protein sequence ID" value="SAL43761.1"/>
    <property type="molecule type" value="Genomic_DNA"/>
</dbReference>
<gene>
    <name evidence="1" type="ORF">AWB70_03317</name>
</gene>
<evidence type="ECO:0000313" key="1">
    <source>
        <dbReference type="EMBL" id="SAL43761.1"/>
    </source>
</evidence>
<protein>
    <submittedName>
        <fullName evidence="1">Uncharacterized protein</fullName>
    </submittedName>
</protein>
<reference evidence="2" key="1">
    <citation type="submission" date="2016-01" db="EMBL/GenBank/DDBJ databases">
        <authorList>
            <person name="Peeters C."/>
        </authorList>
    </citation>
    <scope>NUCLEOTIDE SEQUENCE [LARGE SCALE GENOMIC DNA]</scope>
</reference>
<keyword evidence="2" id="KW-1185">Reference proteome</keyword>
<sequence>MELTRVRRWIYRVMLVRSGRCCTLTRDRLNESYR</sequence>
<evidence type="ECO:0000313" key="2">
    <source>
        <dbReference type="Proteomes" id="UP000054740"/>
    </source>
</evidence>
<proteinExistence type="predicted"/>
<dbReference type="AlphaFoldDB" id="A0A158HIH1"/>
<dbReference type="Proteomes" id="UP000054740">
    <property type="component" value="Unassembled WGS sequence"/>
</dbReference>
<accession>A0A158HIH1</accession>
<name>A0A158HIH1_CABCO</name>